<reference evidence="2 3" key="1">
    <citation type="submission" date="2022-06" db="EMBL/GenBank/DDBJ databases">
        <title>Leptospira isolates from biofilms formed at urban environments.</title>
        <authorList>
            <person name="Ribeiro P.S."/>
            <person name="Sousa T."/>
            <person name="Carvalho N."/>
            <person name="Aburjaile F."/>
            <person name="Neves F."/>
            <person name="Oliveira D."/>
            <person name="Blanco L."/>
            <person name="Lima J."/>
            <person name="Costa F."/>
            <person name="Brenig B."/>
            <person name="Soares S."/>
            <person name="Ramos R."/>
            <person name="Goes-Neto A."/>
            <person name="Matiuzzi M."/>
            <person name="Azevedo V."/>
            <person name="Ristow P."/>
        </authorList>
    </citation>
    <scope>NUCLEOTIDE SEQUENCE [LARGE SCALE GENOMIC DNA]</scope>
    <source>
        <strain evidence="2 3">VSF25</strain>
    </source>
</reference>
<gene>
    <name evidence="2" type="primary">neuC</name>
    <name evidence="2" type="ORF">ND812_12825</name>
</gene>
<name>A0ABT3LZ25_9LEPT</name>
<dbReference type="NCBIfam" id="TIGR03568">
    <property type="entry name" value="NeuC_NnaA"/>
    <property type="match status" value="1"/>
</dbReference>
<sequence>MKKRISVVTSTRADYGLLRWVIQGIHESDYLDLQIIVTGMHLSPEFGLTYKEIENDGFKIQKKIEILLSSDTPVGISKSMGLGLIGFSEAYSELKPDLILVLGDRYEILSSVSAALISRIPVAHLHGGETTEGAFDEGIRHSISKMSHLHFVAAEEYKNRVLQLGENPDHIHLVGGLGIDGIKKLKLLSRDELESSLNFKFKKKNLLITFHPATLEGQTAEYQIRQLLSYLATLSDTGLIFTMPNSDTDSRIIFELIHEFVSSHSNSCSYASLGHLRYLSCLQFVDAVVGNSSSGIIEAPSFRIGTINIGDRQKGRLKATSVIDCDPNYENIKSAFLKLYSSEFQSFLPNVMNPYGEGGASEKIVKVLEKFDLTGILKKKFFDLKFVL</sequence>
<keyword evidence="3" id="KW-1185">Reference proteome</keyword>
<keyword evidence="2" id="KW-0378">Hydrolase</keyword>
<dbReference type="SUPFAM" id="SSF53756">
    <property type="entry name" value="UDP-Glycosyltransferase/glycogen phosphorylase"/>
    <property type="match status" value="1"/>
</dbReference>
<evidence type="ECO:0000313" key="3">
    <source>
        <dbReference type="Proteomes" id="UP001209737"/>
    </source>
</evidence>
<organism evidence="2 3">
    <name type="scientific">Leptospira limi</name>
    <dbReference type="NCBI Taxonomy" id="2950023"/>
    <lineage>
        <taxon>Bacteria</taxon>
        <taxon>Pseudomonadati</taxon>
        <taxon>Spirochaetota</taxon>
        <taxon>Spirochaetia</taxon>
        <taxon>Leptospirales</taxon>
        <taxon>Leptospiraceae</taxon>
        <taxon>Leptospira</taxon>
    </lineage>
</organism>
<dbReference type="EMBL" id="JAMQPV010000001">
    <property type="protein sequence ID" value="MCW7462975.1"/>
    <property type="molecule type" value="Genomic_DNA"/>
</dbReference>
<evidence type="ECO:0000259" key="1">
    <source>
        <dbReference type="Pfam" id="PF02350"/>
    </source>
</evidence>
<evidence type="ECO:0000313" key="2">
    <source>
        <dbReference type="EMBL" id="MCW7462975.1"/>
    </source>
</evidence>
<comment type="caution">
    <text evidence="2">The sequence shown here is derived from an EMBL/GenBank/DDBJ whole genome shotgun (WGS) entry which is preliminary data.</text>
</comment>
<proteinExistence type="predicted"/>
<dbReference type="Proteomes" id="UP001209737">
    <property type="component" value="Unassembled WGS sequence"/>
</dbReference>
<dbReference type="EC" id="3.2.1.183" evidence="2"/>
<dbReference type="PANTHER" id="PTHR43174">
    <property type="entry name" value="UDP-N-ACETYLGLUCOSAMINE 2-EPIMERASE"/>
    <property type="match status" value="1"/>
</dbReference>
<dbReference type="RefSeq" id="WP_265375758.1">
    <property type="nucleotide sequence ID" value="NZ_JAMQPV010000001.1"/>
</dbReference>
<dbReference type="Gene3D" id="3.40.50.2000">
    <property type="entry name" value="Glycogen Phosphorylase B"/>
    <property type="match status" value="2"/>
</dbReference>
<accession>A0ABT3LZ25</accession>
<dbReference type="CDD" id="cd03786">
    <property type="entry name" value="GTB_UDP-GlcNAc_2-Epimerase"/>
    <property type="match status" value="1"/>
</dbReference>
<dbReference type="GO" id="GO:0016798">
    <property type="term" value="F:hydrolase activity, acting on glycosyl bonds"/>
    <property type="evidence" value="ECO:0007669"/>
    <property type="project" value="UniProtKB-KW"/>
</dbReference>
<dbReference type="InterPro" id="IPR020004">
    <property type="entry name" value="UDP-GlcNAc_Epase"/>
</dbReference>
<dbReference type="Pfam" id="PF02350">
    <property type="entry name" value="Epimerase_2"/>
    <property type="match status" value="1"/>
</dbReference>
<dbReference type="InterPro" id="IPR003331">
    <property type="entry name" value="UDP_GlcNAc_Epimerase_2_dom"/>
</dbReference>
<dbReference type="InterPro" id="IPR029767">
    <property type="entry name" value="WecB-like"/>
</dbReference>
<keyword evidence="2" id="KW-0326">Glycosidase</keyword>
<dbReference type="PANTHER" id="PTHR43174:SF3">
    <property type="entry name" value="UDP-N-ACETYLGLUCOSAMINE 2-EPIMERASE"/>
    <property type="match status" value="1"/>
</dbReference>
<protein>
    <submittedName>
        <fullName evidence="2">UDP-N-acetylglucosamine 2-epimerase</fullName>
        <ecNumber evidence="2">3.2.1.183</ecNumber>
    </submittedName>
</protein>
<feature type="domain" description="UDP-N-acetylglucosamine 2-epimerase" evidence="1">
    <location>
        <begin position="25"/>
        <end position="369"/>
    </location>
</feature>